<dbReference type="EC" id="1.3.1.98" evidence="5 19"/>
<dbReference type="GO" id="GO:0051301">
    <property type="term" value="P:cell division"/>
    <property type="evidence" value="ECO:0007669"/>
    <property type="project" value="UniProtKB-KW"/>
</dbReference>
<keyword evidence="22" id="KW-1185">Reference proteome</keyword>
<evidence type="ECO:0000256" key="9">
    <source>
        <dbReference type="ARBA" id="ARBA00022630"/>
    </source>
</evidence>
<comment type="catalytic activity">
    <reaction evidence="18 19">
        <text>UDP-N-acetyl-alpha-D-muramate + NADP(+) = UDP-N-acetyl-3-O-(1-carboxyvinyl)-alpha-D-glucosamine + NADPH + H(+)</text>
        <dbReference type="Rhea" id="RHEA:12248"/>
        <dbReference type="ChEBI" id="CHEBI:15378"/>
        <dbReference type="ChEBI" id="CHEBI:57783"/>
        <dbReference type="ChEBI" id="CHEBI:58349"/>
        <dbReference type="ChEBI" id="CHEBI:68483"/>
        <dbReference type="ChEBI" id="CHEBI:70757"/>
        <dbReference type="EC" id="1.3.1.98"/>
    </reaction>
</comment>
<dbReference type="HAMAP" id="MF_00037">
    <property type="entry name" value="MurB"/>
    <property type="match status" value="1"/>
</dbReference>
<evidence type="ECO:0000256" key="14">
    <source>
        <dbReference type="ARBA" id="ARBA00023002"/>
    </source>
</evidence>
<dbReference type="PANTHER" id="PTHR21071:SF4">
    <property type="entry name" value="UDP-N-ACETYLENOLPYRUVOYLGLUCOSAMINE REDUCTASE"/>
    <property type="match status" value="1"/>
</dbReference>
<evidence type="ECO:0000256" key="8">
    <source>
        <dbReference type="ARBA" id="ARBA00022618"/>
    </source>
</evidence>
<evidence type="ECO:0000256" key="6">
    <source>
        <dbReference type="ARBA" id="ARBA00015188"/>
    </source>
</evidence>
<evidence type="ECO:0000256" key="2">
    <source>
        <dbReference type="ARBA" id="ARBA00003921"/>
    </source>
</evidence>
<dbReference type="PROSITE" id="PS51387">
    <property type="entry name" value="FAD_PCMH"/>
    <property type="match status" value="1"/>
</dbReference>
<dbReference type="InterPro" id="IPR016167">
    <property type="entry name" value="FAD-bd_PCMH_sub1"/>
</dbReference>
<dbReference type="STRING" id="1409788.NC99_07640"/>
<feature type="active site" description="Proton donor" evidence="19">
    <location>
        <position position="238"/>
    </location>
</feature>
<dbReference type="NCBIfam" id="NF010478">
    <property type="entry name" value="PRK13903.1"/>
    <property type="match status" value="1"/>
</dbReference>
<name>A0A0L8VDL7_9BACT</name>
<evidence type="ECO:0000256" key="19">
    <source>
        <dbReference type="HAMAP-Rule" id="MF_00037"/>
    </source>
</evidence>
<dbReference type="Pfam" id="PF01565">
    <property type="entry name" value="FAD_binding_4"/>
    <property type="match status" value="1"/>
</dbReference>
<organism evidence="21 22">
    <name type="scientific">Sunxiuqinia dokdonensis</name>
    <dbReference type="NCBI Taxonomy" id="1409788"/>
    <lineage>
        <taxon>Bacteria</taxon>
        <taxon>Pseudomonadati</taxon>
        <taxon>Bacteroidota</taxon>
        <taxon>Bacteroidia</taxon>
        <taxon>Marinilabiliales</taxon>
        <taxon>Prolixibacteraceae</taxon>
        <taxon>Sunxiuqinia</taxon>
    </lineage>
</organism>
<keyword evidence="10 19" id="KW-0274">FAD</keyword>
<dbReference type="Gene3D" id="3.90.78.10">
    <property type="entry name" value="UDP-N-acetylenolpyruvoylglucosamine reductase, C-terminal domain"/>
    <property type="match status" value="1"/>
</dbReference>
<feature type="active site" evidence="19">
    <location>
        <position position="166"/>
    </location>
</feature>
<gene>
    <name evidence="19" type="primary">murB</name>
    <name evidence="21" type="ORF">NC99_07640</name>
</gene>
<keyword evidence="14 19" id="KW-0560">Oxidoreductase</keyword>
<dbReference type="Gene3D" id="3.30.465.10">
    <property type="match status" value="1"/>
</dbReference>
<dbReference type="RefSeq" id="WP_053179891.1">
    <property type="nucleotide sequence ID" value="NZ_LGIA01000027.1"/>
</dbReference>
<dbReference type="GO" id="GO:0008762">
    <property type="term" value="F:UDP-N-acetylmuramate dehydrogenase activity"/>
    <property type="evidence" value="ECO:0007669"/>
    <property type="project" value="UniProtKB-UniRule"/>
</dbReference>
<dbReference type="Pfam" id="PF02873">
    <property type="entry name" value="MurB_C"/>
    <property type="match status" value="1"/>
</dbReference>
<dbReference type="GO" id="GO:0071555">
    <property type="term" value="P:cell wall organization"/>
    <property type="evidence" value="ECO:0007669"/>
    <property type="project" value="UniProtKB-KW"/>
</dbReference>
<keyword evidence="15 19" id="KW-0131">Cell cycle</keyword>
<dbReference type="PANTHER" id="PTHR21071">
    <property type="entry name" value="UDP-N-ACETYLENOLPYRUVOYLGLUCOSAMINE REDUCTASE"/>
    <property type="match status" value="1"/>
</dbReference>
<evidence type="ECO:0000256" key="10">
    <source>
        <dbReference type="ARBA" id="ARBA00022827"/>
    </source>
</evidence>
<evidence type="ECO:0000256" key="7">
    <source>
        <dbReference type="ARBA" id="ARBA00022490"/>
    </source>
</evidence>
<protein>
    <recommendedName>
        <fullName evidence="6 19">UDP-N-acetylenolpyruvoylglucosamine reductase</fullName>
        <ecNumber evidence="5 19">1.3.1.98</ecNumber>
    </recommendedName>
    <alternativeName>
        <fullName evidence="17 19">UDP-N-acetylmuramate dehydrogenase</fullName>
    </alternativeName>
</protein>
<keyword evidence="11 19" id="KW-0521">NADP</keyword>
<feature type="domain" description="FAD-binding PCMH-type" evidence="20">
    <location>
        <begin position="16"/>
        <end position="190"/>
    </location>
</feature>
<keyword evidence="12 19" id="KW-0133">Cell shape</keyword>
<evidence type="ECO:0000256" key="17">
    <source>
        <dbReference type="ARBA" id="ARBA00031026"/>
    </source>
</evidence>
<dbReference type="SUPFAM" id="SSF56176">
    <property type="entry name" value="FAD-binding/transporter-associated domain-like"/>
    <property type="match status" value="1"/>
</dbReference>
<keyword evidence="7 19" id="KW-0963">Cytoplasm</keyword>
<dbReference type="GO" id="GO:0008360">
    <property type="term" value="P:regulation of cell shape"/>
    <property type="evidence" value="ECO:0007669"/>
    <property type="project" value="UniProtKB-KW"/>
</dbReference>
<comment type="caution">
    <text evidence="21">The sequence shown here is derived from an EMBL/GenBank/DDBJ whole genome shotgun (WGS) entry which is preliminary data.</text>
</comment>
<evidence type="ECO:0000256" key="12">
    <source>
        <dbReference type="ARBA" id="ARBA00022960"/>
    </source>
</evidence>
<comment type="pathway">
    <text evidence="4 19">Cell wall biogenesis; peptidoglycan biosynthesis.</text>
</comment>
<evidence type="ECO:0000256" key="15">
    <source>
        <dbReference type="ARBA" id="ARBA00023306"/>
    </source>
</evidence>
<dbReference type="NCBIfam" id="TIGR00179">
    <property type="entry name" value="murB"/>
    <property type="match status" value="1"/>
</dbReference>
<dbReference type="InterPro" id="IPR011601">
    <property type="entry name" value="MurB_C"/>
</dbReference>
<dbReference type="EMBL" id="LGIA01000027">
    <property type="protein sequence ID" value="KOH46453.1"/>
    <property type="molecule type" value="Genomic_DNA"/>
</dbReference>
<comment type="cofactor">
    <cofactor evidence="1 19">
        <name>FAD</name>
        <dbReference type="ChEBI" id="CHEBI:57692"/>
    </cofactor>
</comment>
<dbReference type="GO" id="GO:0005829">
    <property type="term" value="C:cytosol"/>
    <property type="evidence" value="ECO:0007669"/>
    <property type="project" value="TreeGrafter"/>
</dbReference>
<sequence length="338" mass="38035">MIRFFEDFSLKTYNTFGVEAKSRYFFEFTEMDDLSEFLQGNRSWKEESIFLLGGGSNLLFVNNFDGLIIHPNVPGVQVVRETRNQVWLEVGAGEDWDRFVDYCVKSEYYGLENLSLIPGTVGAAPVQNIGAYGVEVKDFVDTVNGFDLETMSTYSIPAEQCRFAYRNSIFKQELKNRFIVTSVVFRLEKFPEFKLDYGTLKAEVEARGELHPMHVREAVVAIRQAKLPDPAELGNAGSFFKNPVVDSELAEGLKAEFPTMPSYPAEEGKTKLAAGWLIEQCGWKGFREGDAGVHKHQALVLVNYGQTTGKELFLLSEKIKASVAEKFGVELEPEANIL</sequence>
<accession>A0A0L8VDL7</accession>
<keyword evidence="9 19" id="KW-0285">Flavoprotein</keyword>
<keyword evidence="8 19" id="KW-0132">Cell division</keyword>
<keyword evidence="16 19" id="KW-0961">Cell wall biogenesis/degradation</keyword>
<evidence type="ECO:0000256" key="4">
    <source>
        <dbReference type="ARBA" id="ARBA00004752"/>
    </source>
</evidence>
<dbReference type="InterPro" id="IPR036635">
    <property type="entry name" value="MurB_C_sf"/>
</dbReference>
<evidence type="ECO:0000256" key="5">
    <source>
        <dbReference type="ARBA" id="ARBA00012518"/>
    </source>
</evidence>
<evidence type="ECO:0000313" key="22">
    <source>
        <dbReference type="Proteomes" id="UP000036958"/>
    </source>
</evidence>
<dbReference type="UniPathway" id="UPA00219"/>
<dbReference type="InterPro" id="IPR016166">
    <property type="entry name" value="FAD-bd_PCMH"/>
</dbReference>
<evidence type="ECO:0000256" key="13">
    <source>
        <dbReference type="ARBA" id="ARBA00022984"/>
    </source>
</evidence>
<comment type="subcellular location">
    <subcellularLocation>
        <location evidence="3 19">Cytoplasm</location>
    </subcellularLocation>
</comment>
<proteinExistence type="inferred from homology"/>
<dbReference type="GO" id="GO:0009252">
    <property type="term" value="P:peptidoglycan biosynthetic process"/>
    <property type="evidence" value="ECO:0007669"/>
    <property type="project" value="UniProtKB-UniRule"/>
</dbReference>
<dbReference type="PATRIC" id="fig|1409788.3.peg.780"/>
<feature type="active site" evidence="19">
    <location>
        <position position="334"/>
    </location>
</feature>
<dbReference type="NCBIfam" id="NF000755">
    <property type="entry name" value="PRK00046.1"/>
    <property type="match status" value="1"/>
</dbReference>
<evidence type="ECO:0000256" key="1">
    <source>
        <dbReference type="ARBA" id="ARBA00001974"/>
    </source>
</evidence>
<evidence type="ECO:0000256" key="16">
    <source>
        <dbReference type="ARBA" id="ARBA00023316"/>
    </source>
</evidence>
<comment type="similarity">
    <text evidence="19">Belongs to the MurB family.</text>
</comment>
<comment type="function">
    <text evidence="2 19">Cell wall formation.</text>
</comment>
<dbReference type="Proteomes" id="UP000036958">
    <property type="component" value="Unassembled WGS sequence"/>
</dbReference>
<dbReference type="GO" id="GO:0071949">
    <property type="term" value="F:FAD binding"/>
    <property type="evidence" value="ECO:0007669"/>
    <property type="project" value="InterPro"/>
</dbReference>
<evidence type="ECO:0000259" key="20">
    <source>
        <dbReference type="PROSITE" id="PS51387"/>
    </source>
</evidence>
<evidence type="ECO:0000256" key="3">
    <source>
        <dbReference type="ARBA" id="ARBA00004496"/>
    </source>
</evidence>
<dbReference type="InterPro" id="IPR006094">
    <property type="entry name" value="Oxid_FAD_bind_N"/>
</dbReference>
<evidence type="ECO:0000256" key="11">
    <source>
        <dbReference type="ARBA" id="ARBA00022857"/>
    </source>
</evidence>
<evidence type="ECO:0000256" key="18">
    <source>
        <dbReference type="ARBA" id="ARBA00048914"/>
    </source>
</evidence>
<dbReference type="Gene3D" id="3.30.43.10">
    <property type="entry name" value="Uridine Diphospho-n-acetylenolpyruvylglucosamine Reductase, domain 2"/>
    <property type="match status" value="1"/>
</dbReference>
<dbReference type="OrthoDB" id="9804753at2"/>
<dbReference type="AlphaFoldDB" id="A0A0L8VDL7"/>
<dbReference type="InterPro" id="IPR016169">
    <property type="entry name" value="FAD-bd_PCMH_sub2"/>
</dbReference>
<keyword evidence="13 19" id="KW-0573">Peptidoglycan synthesis</keyword>
<evidence type="ECO:0000313" key="21">
    <source>
        <dbReference type="EMBL" id="KOH46453.1"/>
    </source>
</evidence>
<reference evidence="22" key="1">
    <citation type="submission" date="2015-07" db="EMBL/GenBank/DDBJ databases">
        <title>Genome sequencing of Sunxiuqinia dokdonensis strain SK.</title>
        <authorList>
            <person name="Ahn S."/>
            <person name="Kim B.-C."/>
        </authorList>
    </citation>
    <scope>NUCLEOTIDE SEQUENCE [LARGE SCALE GENOMIC DNA]</scope>
    <source>
        <strain evidence="22">SK</strain>
    </source>
</reference>
<dbReference type="InterPro" id="IPR036318">
    <property type="entry name" value="FAD-bd_PCMH-like_sf"/>
</dbReference>
<dbReference type="InterPro" id="IPR003170">
    <property type="entry name" value="MurB"/>
</dbReference>
<dbReference type="SUPFAM" id="SSF56194">
    <property type="entry name" value="Uridine diphospho-N-Acetylenolpyruvylglucosamine reductase, MurB, C-terminal domain"/>
    <property type="match status" value="1"/>
</dbReference>